<sequence length="255" mass="28454">MPLGDYFEVLAWSTALVFAGFAVCWQARDQVDRRTAAARVTAVEIDPYHAMGRIGRTADMNRAAAAALLLDARVRIDAEGLLSTPADGGPDVPPDHPVEIALLEALSRREEPAALNQLKVPHAGFLHDQDVRLGVPEWLRSRWAHHNPGDYLQMTAATVALVLPFPWAVPMLWGTHPDGLFVDVFDFVFLSLILGVTLLSVVVMTWPERRDHFRPHFARTPAPPALDSLTEEQTRNLRASVFYTERLPSDRPSRR</sequence>
<dbReference type="RefSeq" id="WP_317788484.1">
    <property type="nucleotide sequence ID" value="NZ_AP028461.1"/>
</dbReference>
<keyword evidence="1" id="KW-1133">Transmembrane helix</keyword>
<gene>
    <name evidence="2" type="ORF">ACFQ5G_25370</name>
</gene>
<feature type="transmembrane region" description="Helical" evidence="1">
    <location>
        <begin position="151"/>
        <end position="173"/>
    </location>
</feature>
<evidence type="ECO:0000313" key="3">
    <source>
        <dbReference type="Proteomes" id="UP001597183"/>
    </source>
</evidence>
<dbReference type="Proteomes" id="UP001597183">
    <property type="component" value="Unassembled WGS sequence"/>
</dbReference>
<feature type="transmembrane region" description="Helical" evidence="1">
    <location>
        <begin position="185"/>
        <end position="206"/>
    </location>
</feature>
<name>A0ABW4ADR7_9ACTN</name>
<comment type="caution">
    <text evidence="2">The sequence shown here is derived from an EMBL/GenBank/DDBJ whole genome shotgun (WGS) entry which is preliminary data.</text>
</comment>
<accession>A0ABW4ADR7</accession>
<organism evidence="2 3">
    <name type="scientific">Actinoplanes sichuanensis</name>
    <dbReference type="NCBI Taxonomy" id="512349"/>
    <lineage>
        <taxon>Bacteria</taxon>
        <taxon>Bacillati</taxon>
        <taxon>Actinomycetota</taxon>
        <taxon>Actinomycetes</taxon>
        <taxon>Micromonosporales</taxon>
        <taxon>Micromonosporaceae</taxon>
        <taxon>Actinoplanes</taxon>
    </lineage>
</organism>
<reference evidence="3" key="1">
    <citation type="journal article" date="2019" name="Int. J. Syst. Evol. Microbiol.">
        <title>The Global Catalogue of Microorganisms (GCM) 10K type strain sequencing project: providing services to taxonomists for standard genome sequencing and annotation.</title>
        <authorList>
            <consortium name="The Broad Institute Genomics Platform"/>
            <consortium name="The Broad Institute Genome Sequencing Center for Infectious Disease"/>
            <person name="Wu L."/>
            <person name="Ma J."/>
        </authorList>
    </citation>
    <scope>NUCLEOTIDE SEQUENCE [LARGE SCALE GENOMIC DNA]</scope>
    <source>
        <strain evidence="3">CCM 7526</strain>
    </source>
</reference>
<feature type="transmembrane region" description="Helical" evidence="1">
    <location>
        <begin position="6"/>
        <end position="25"/>
    </location>
</feature>
<dbReference type="EMBL" id="JBHTMK010000037">
    <property type="protein sequence ID" value="MFD1368695.1"/>
    <property type="molecule type" value="Genomic_DNA"/>
</dbReference>
<protein>
    <recommendedName>
        <fullName evidence="4">TIGR04222 domain-containing membrane protein</fullName>
    </recommendedName>
</protein>
<proteinExistence type="predicted"/>
<evidence type="ECO:0000313" key="2">
    <source>
        <dbReference type="EMBL" id="MFD1368695.1"/>
    </source>
</evidence>
<keyword evidence="3" id="KW-1185">Reference proteome</keyword>
<evidence type="ECO:0008006" key="4">
    <source>
        <dbReference type="Google" id="ProtNLM"/>
    </source>
</evidence>
<keyword evidence="1" id="KW-0472">Membrane</keyword>
<keyword evidence="1" id="KW-0812">Transmembrane</keyword>
<evidence type="ECO:0000256" key="1">
    <source>
        <dbReference type="SAM" id="Phobius"/>
    </source>
</evidence>